<dbReference type="Gene3D" id="6.10.280.40">
    <property type="match status" value="1"/>
</dbReference>
<evidence type="ECO:0000313" key="4">
    <source>
        <dbReference type="EMBL" id="KAK6924407.1"/>
    </source>
</evidence>
<dbReference type="Pfam" id="PF14363">
    <property type="entry name" value="AAA_assoc"/>
    <property type="match status" value="1"/>
</dbReference>
<dbReference type="PANTHER" id="PTHR23070">
    <property type="entry name" value="BCS1 AAA-TYPE ATPASE"/>
    <property type="match status" value="1"/>
</dbReference>
<dbReference type="InterPro" id="IPR058017">
    <property type="entry name" value="At3g28540-like_C"/>
</dbReference>
<dbReference type="InterPro" id="IPR025753">
    <property type="entry name" value="AAA_N_dom"/>
</dbReference>
<keyword evidence="5" id="KW-1185">Reference proteome</keyword>
<evidence type="ECO:0000313" key="5">
    <source>
        <dbReference type="Proteomes" id="UP001370490"/>
    </source>
</evidence>
<dbReference type="AlphaFoldDB" id="A0AAN8Z4F0"/>
<dbReference type="Proteomes" id="UP001370490">
    <property type="component" value="Unassembled WGS sequence"/>
</dbReference>
<feature type="domain" description="AAA+ ATPase At3g28540-like C-terminal" evidence="3">
    <location>
        <begin position="181"/>
        <end position="223"/>
    </location>
</feature>
<accession>A0AAN8Z4F0</accession>
<proteinExistence type="predicted"/>
<dbReference type="GO" id="GO:0016787">
    <property type="term" value="F:hydrolase activity"/>
    <property type="evidence" value="ECO:0007669"/>
    <property type="project" value="UniProtKB-KW"/>
</dbReference>
<evidence type="ECO:0000259" key="3">
    <source>
        <dbReference type="Pfam" id="PF25568"/>
    </source>
</evidence>
<dbReference type="Pfam" id="PF25568">
    <property type="entry name" value="AAA_lid_At3g28540"/>
    <property type="match status" value="1"/>
</dbReference>
<evidence type="ECO:0000256" key="1">
    <source>
        <dbReference type="ARBA" id="ARBA00022801"/>
    </source>
</evidence>
<comment type="caution">
    <text evidence="4">The sequence shown here is derived from an EMBL/GenBank/DDBJ whole genome shotgun (WGS) entry which is preliminary data.</text>
</comment>
<dbReference type="InterPro" id="IPR050747">
    <property type="entry name" value="Mitochondrial_chaperone_BCS1"/>
</dbReference>
<sequence length="265" mass="30494">MFSLPEMSSTTSKIFSAYASFSASAMLVRSMTNELIPQQVRSYIYSKIQFLFTPKSSDLTLYIEEFCGFLRNQVYESAQIYLASKINPSTQRLKITKLPRQKHFSVSIDKGEEIVDVFDEVELKWRFICSDSEKPNVGEKRFFELTFDKKFKQKVLDFYLPHVLASAKALKEKEKVVKLYTHLLADAQVTPAQVAEELMKSEDADVVLGGLVEFLKRKKLDDEATNVEALKPKRVKIENIQKKLPVRNHRKSSGRGRLYGRSGRF</sequence>
<feature type="domain" description="AAA-type ATPase N-terminal" evidence="2">
    <location>
        <begin position="36"/>
        <end position="129"/>
    </location>
</feature>
<protein>
    <submittedName>
        <fullName evidence="4">AAA-type ATPase, N-terminal domain</fullName>
    </submittedName>
</protein>
<reference evidence="4 5" key="1">
    <citation type="submission" date="2023-12" db="EMBL/GenBank/DDBJ databases">
        <title>A high-quality genome assembly for Dillenia turbinata (Dilleniales).</title>
        <authorList>
            <person name="Chanderbali A."/>
        </authorList>
    </citation>
    <scope>NUCLEOTIDE SEQUENCE [LARGE SCALE GENOMIC DNA]</scope>
    <source>
        <strain evidence="4">LSX21</strain>
        <tissue evidence="4">Leaf</tissue>
    </source>
</reference>
<gene>
    <name evidence="4" type="ORF">RJ641_010607</name>
</gene>
<dbReference type="EMBL" id="JBAMMX010000017">
    <property type="protein sequence ID" value="KAK6924407.1"/>
    <property type="molecule type" value="Genomic_DNA"/>
</dbReference>
<name>A0AAN8Z4F0_9MAGN</name>
<keyword evidence="1" id="KW-0378">Hydrolase</keyword>
<evidence type="ECO:0000259" key="2">
    <source>
        <dbReference type="Pfam" id="PF14363"/>
    </source>
</evidence>
<organism evidence="4 5">
    <name type="scientific">Dillenia turbinata</name>
    <dbReference type="NCBI Taxonomy" id="194707"/>
    <lineage>
        <taxon>Eukaryota</taxon>
        <taxon>Viridiplantae</taxon>
        <taxon>Streptophyta</taxon>
        <taxon>Embryophyta</taxon>
        <taxon>Tracheophyta</taxon>
        <taxon>Spermatophyta</taxon>
        <taxon>Magnoliopsida</taxon>
        <taxon>eudicotyledons</taxon>
        <taxon>Gunneridae</taxon>
        <taxon>Pentapetalae</taxon>
        <taxon>Dilleniales</taxon>
        <taxon>Dilleniaceae</taxon>
        <taxon>Dillenia</taxon>
    </lineage>
</organism>